<accession>A0AAW0REK4</accession>
<organism evidence="1 2">
    <name type="scientific">Beauveria asiatica</name>
    <dbReference type="NCBI Taxonomy" id="1069075"/>
    <lineage>
        <taxon>Eukaryota</taxon>
        <taxon>Fungi</taxon>
        <taxon>Dikarya</taxon>
        <taxon>Ascomycota</taxon>
        <taxon>Pezizomycotina</taxon>
        <taxon>Sordariomycetes</taxon>
        <taxon>Hypocreomycetidae</taxon>
        <taxon>Hypocreales</taxon>
        <taxon>Cordycipitaceae</taxon>
        <taxon>Beauveria</taxon>
    </lineage>
</organism>
<reference evidence="1 2" key="1">
    <citation type="submission" date="2020-02" db="EMBL/GenBank/DDBJ databases">
        <title>Comparative genomics of the hypocrealean fungal genus Beauvera.</title>
        <authorList>
            <person name="Showalter D.N."/>
            <person name="Bushley K.E."/>
            <person name="Rehner S.A."/>
        </authorList>
    </citation>
    <scope>NUCLEOTIDE SEQUENCE [LARGE SCALE GENOMIC DNA]</scope>
    <source>
        <strain evidence="1 2">ARSEF4384</strain>
    </source>
</reference>
<evidence type="ECO:0000313" key="1">
    <source>
        <dbReference type="EMBL" id="KAK8140597.1"/>
    </source>
</evidence>
<dbReference type="Proteomes" id="UP001397290">
    <property type="component" value="Unassembled WGS sequence"/>
</dbReference>
<dbReference type="EMBL" id="JAAHCF010002257">
    <property type="protein sequence ID" value="KAK8140597.1"/>
    <property type="molecule type" value="Genomic_DNA"/>
</dbReference>
<proteinExistence type="predicted"/>
<comment type="caution">
    <text evidence="1">The sequence shown here is derived from an EMBL/GenBank/DDBJ whole genome shotgun (WGS) entry which is preliminary data.</text>
</comment>
<name>A0AAW0REK4_9HYPO</name>
<gene>
    <name evidence="1" type="ORF">G3M48_003445</name>
</gene>
<evidence type="ECO:0000313" key="2">
    <source>
        <dbReference type="Proteomes" id="UP001397290"/>
    </source>
</evidence>
<keyword evidence="2" id="KW-1185">Reference proteome</keyword>
<sequence length="116" mass="13647">ISMLLLDELDKHRQLESVTLRYYHSSETVSYEWIARDGRPSDCWMTEDGRVYLPADIASVLLTEFFHHEIVWSPEEKRIRYIRIKQLKDVNSRKTQKMVIKVDGEEVLAGEEHGLA</sequence>
<dbReference type="AlphaFoldDB" id="A0AAW0REK4"/>
<protein>
    <recommendedName>
        <fullName evidence="3">WYL domain-containing protein</fullName>
    </recommendedName>
</protein>
<evidence type="ECO:0008006" key="3">
    <source>
        <dbReference type="Google" id="ProtNLM"/>
    </source>
</evidence>
<feature type="non-terminal residue" evidence="1">
    <location>
        <position position="1"/>
    </location>
</feature>